<dbReference type="AlphaFoldDB" id="A0A0V1PSF8"/>
<evidence type="ECO:0000313" key="2">
    <source>
        <dbReference type="Proteomes" id="UP000054251"/>
    </source>
</evidence>
<dbReference type="GO" id="GO:0042720">
    <property type="term" value="C:mitochondrial inner membrane peptidase complex"/>
    <property type="evidence" value="ECO:0007669"/>
    <property type="project" value="InterPro"/>
</dbReference>
<name>A0A0V1PSF8_9ASCO</name>
<dbReference type="OrthoDB" id="3983163at2759"/>
<dbReference type="RefSeq" id="XP_015465208.1">
    <property type="nucleotide sequence ID" value="XM_015613964.1"/>
</dbReference>
<comment type="caution">
    <text evidence="1">The sequence shown here is derived from an EMBL/GenBank/DDBJ whole genome shotgun (WGS) entry which is preliminary data.</text>
</comment>
<proteinExistence type="predicted"/>
<keyword evidence="2" id="KW-1185">Reference proteome</keyword>
<sequence length="129" mass="15245">MAPPTPVYSRSDILSRYDDVLANPEKYQCHLKSITQHECTFRVSQDRLHPPEIICLPFKRIFQRCLYPTIIKENGKKKRVDKWTNIEITDQNSNRDLMVVPKYGKDVKDFLNADKELKRLMESEMNENS</sequence>
<protein>
    <submittedName>
        <fullName evidence="1">Uncharacterized protein</fullName>
    </submittedName>
</protein>
<reference evidence="1 2" key="1">
    <citation type="submission" date="2015-11" db="EMBL/GenBank/DDBJ databases">
        <title>The genome of Debaryomyces fabryi.</title>
        <authorList>
            <person name="Tafer H."/>
            <person name="Lopandic K."/>
        </authorList>
    </citation>
    <scope>NUCLEOTIDE SEQUENCE [LARGE SCALE GENOMIC DNA]</scope>
    <source>
        <strain evidence="1 2">CBS 789</strain>
    </source>
</reference>
<accession>A0A0V1PSF8</accession>
<dbReference type="GeneID" id="26842144"/>
<organism evidence="1 2">
    <name type="scientific">Debaryomyces fabryi</name>
    <dbReference type="NCBI Taxonomy" id="58627"/>
    <lineage>
        <taxon>Eukaryota</taxon>
        <taxon>Fungi</taxon>
        <taxon>Dikarya</taxon>
        <taxon>Ascomycota</taxon>
        <taxon>Saccharomycotina</taxon>
        <taxon>Pichiomycetes</taxon>
        <taxon>Debaryomycetaceae</taxon>
        <taxon>Debaryomyces</taxon>
    </lineage>
</organism>
<dbReference type="Pfam" id="PF11093">
    <property type="entry name" value="Mitochondr_Som1"/>
    <property type="match status" value="1"/>
</dbReference>
<dbReference type="InterPro" id="IPR024645">
    <property type="entry name" value="Mitochondr_Som1"/>
</dbReference>
<gene>
    <name evidence="1" type="ORF">AC631_05135</name>
</gene>
<evidence type="ECO:0000313" key="1">
    <source>
        <dbReference type="EMBL" id="KRZ99105.1"/>
    </source>
</evidence>
<dbReference type="Proteomes" id="UP000054251">
    <property type="component" value="Unassembled WGS sequence"/>
</dbReference>
<dbReference type="EMBL" id="LMYN01000174">
    <property type="protein sequence ID" value="KRZ99105.1"/>
    <property type="molecule type" value="Genomic_DNA"/>
</dbReference>